<comment type="similarity">
    <text evidence="2 7">Belongs to the CTL (choline transporter-like) family.</text>
</comment>
<keyword evidence="4 7" id="KW-1133">Transmembrane helix</keyword>
<evidence type="ECO:0000313" key="9">
    <source>
        <dbReference type="Proteomes" id="UP000639338"/>
    </source>
</evidence>
<dbReference type="Pfam" id="PF04515">
    <property type="entry name" value="Choline_transpo"/>
    <property type="match status" value="1"/>
</dbReference>
<gene>
    <name evidence="8" type="ORF">HCN44_005198</name>
</gene>
<keyword evidence="6" id="KW-0325">Glycoprotein</keyword>
<dbReference type="PANTHER" id="PTHR12385:SF14">
    <property type="entry name" value="CHOLINE TRANSPORTER-LIKE 2"/>
    <property type="match status" value="1"/>
</dbReference>
<evidence type="ECO:0000256" key="2">
    <source>
        <dbReference type="ARBA" id="ARBA00007168"/>
    </source>
</evidence>
<evidence type="ECO:0000256" key="6">
    <source>
        <dbReference type="ARBA" id="ARBA00023180"/>
    </source>
</evidence>
<organism evidence="8 9">
    <name type="scientific">Aphidius gifuensis</name>
    <name type="common">Parasitoid wasp</name>
    <dbReference type="NCBI Taxonomy" id="684658"/>
    <lineage>
        <taxon>Eukaryota</taxon>
        <taxon>Metazoa</taxon>
        <taxon>Ecdysozoa</taxon>
        <taxon>Arthropoda</taxon>
        <taxon>Hexapoda</taxon>
        <taxon>Insecta</taxon>
        <taxon>Pterygota</taxon>
        <taxon>Neoptera</taxon>
        <taxon>Endopterygota</taxon>
        <taxon>Hymenoptera</taxon>
        <taxon>Apocrita</taxon>
        <taxon>Ichneumonoidea</taxon>
        <taxon>Braconidae</taxon>
        <taxon>Aphidiinae</taxon>
        <taxon>Aphidius</taxon>
    </lineage>
</organism>
<feature type="transmembrane region" description="Helical" evidence="7">
    <location>
        <begin position="310"/>
        <end position="335"/>
    </location>
</feature>
<keyword evidence="3 7" id="KW-0812">Transmembrane</keyword>
<evidence type="ECO:0000256" key="1">
    <source>
        <dbReference type="ARBA" id="ARBA00004141"/>
    </source>
</evidence>
<evidence type="ECO:0000256" key="5">
    <source>
        <dbReference type="ARBA" id="ARBA00023136"/>
    </source>
</evidence>
<dbReference type="GO" id="GO:0022857">
    <property type="term" value="F:transmembrane transporter activity"/>
    <property type="evidence" value="ECO:0007669"/>
    <property type="project" value="UniProtKB-UniRule"/>
</dbReference>
<comment type="function">
    <text evidence="7">Choline transporter.</text>
</comment>
<dbReference type="InterPro" id="IPR007603">
    <property type="entry name" value="Choline_transptr-like"/>
</dbReference>
<dbReference type="AlphaFoldDB" id="A0A835CRI4"/>
<dbReference type="Proteomes" id="UP000639338">
    <property type="component" value="Unassembled WGS sequence"/>
</dbReference>
<dbReference type="GO" id="GO:0005886">
    <property type="term" value="C:plasma membrane"/>
    <property type="evidence" value="ECO:0007669"/>
    <property type="project" value="UniProtKB-SubCell"/>
</dbReference>
<feature type="transmembrane region" description="Helical" evidence="7">
    <location>
        <begin position="206"/>
        <end position="226"/>
    </location>
</feature>
<comment type="subcellular location">
    <subcellularLocation>
        <location evidence="7">Cell membrane</location>
        <topology evidence="7">Multi-pass membrane protein</topology>
    </subcellularLocation>
    <subcellularLocation>
        <location evidence="1">Membrane</location>
        <topology evidence="1">Multi-pass membrane protein</topology>
    </subcellularLocation>
</comment>
<feature type="transmembrane region" description="Helical" evidence="7">
    <location>
        <begin position="402"/>
        <end position="435"/>
    </location>
</feature>
<name>A0A835CRI4_APHGI</name>
<evidence type="ECO:0000256" key="3">
    <source>
        <dbReference type="ARBA" id="ARBA00022692"/>
    </source>
</evidence>
<feature type="transmembrane region" description="Helical" evidence="7">
    <location>
        <begin position="591"/>
        <end position="612"/>
    </location>
</feature>
<feature type="transmembrane region" description="Helical" evidence="7">
    <location>
        <begin position="456"/>
        <end position="478"/>
    </location>
</feature>
<evidence type="ECO:0000313" key="8">
    <source>
        <dbReference type="EMBL" id="KAF7992854.1"/>
    </source>
</evidence>
<dbReference type="EMBL" id="JACMRX010000003">
    <property type="protein sequence ID" value="KAF7992854.1"/>
    <property type="molecule type" value="Genomic_DNA"/>
</dbReference>
<comment type="caution">
    <text evidence="8">The sequence shown here is derived from an EMBL/GenBank/DDBJ whole genome shotgun (WGS) entry which is preliminary data.</text>
</comment>
<reference evidence="8 9" key="1">
    <citation type="submission" date="2020-08" db="EMBL/GenBank/DDBJ databases">
        <title>Aphidius gifuensis genome sequencing and assembly.</title>
        <authorList>
            <person name="Du Z."/>
        </authorList>
    </citation>
    <scope>NUCLEOTIDE SEQUENCE [LARGE SCALE GENOMIC DNA]</scope>
    <source>
        <strain evidence="8">YNYX2018</strain>
        <tissue evidence="8">Adults</tissue>
    </source>
</reference>
<evidence type="ECO:0000256" key="7">
    <source>
        <dbReference type="RuleBase" id="RU368066"/>
    </source>
</evidence>
<feature type="transmembrane region" description="Helical" evidence="7">
    <location>
        <begin position="556"/>
        <end position="579"/>
    </location>
</feature>
<protein>
    <recommendedName>
        <fullName evidence="7">Choline transporter-like protein</fullName>
    </recommendedName>
</protein>
<sequence length="653" mass="74524">MTRDVRRSRPTPEWRGKKRSCTDLLCLFLFFIFMICWIGVGYFAIKKGNFDAIFKPKDSNGRKCGIDNDVLDKPILAFFDLSKCVNLNLKFKCNTPQVCVKECPSENWIFDKNKSNIDDIRKHIICKNNIDVSKIQTIEAYEKLIKEDSCASWYLKSKPILRRCIPDGKIPKEIVDQTIKDTALKHVKSVIGKSGKIFDKIINTKWQLLSIMVGSVTLCLFTIVVLQWIALPCVCLSITVLVGALGYLSYHSFKQSKDEYSDHHKYWLCLAIAAGVIGAIIALLTCCLFDRVRLACKIIKEASKAVMSTISSLFFPIFPYILYTIIAVYMFLIFVQLYSIDEEFKIQIRKNDGKSCICSNGINDTSGALCSPYEFKQNCLENGKECLSKRCVSMEPWYIPYFYGINLIGAIWLLCFISAVGQLILASTFSSWYWTFYKDELDFFILLNGIWITFRYHLGTAAFGSFIITIVRCIRYFLTFLQKKALSSENPAEGFFKVCCCCAQCCLSMLERLLKFITMNAYIMCAIYGKGLCTSASNGLALLARNIARTVVLNNVVGCILFVGKVLITLVVSGLTWWYFSKDPHFDNEDFISWVPILVVFLGTYFVADMFFDVYEMAIDTIFLCYLQDCEINDGSQEKPYFMTTGLAKLFKH</sequence>
<keyword evidence="9" id="KW-1185">Reference proteome</keyword>
<feature type="transmembrane region" description="Helical" evidence="7">
    <location>
        <begin position="21"/>
        <end position="45"/>
    </location>
</feature>
<feature type="transmembrane region" description="Helical" evidence="7">
    <location>
        <begin position="265"/>
        <end position="289"/>
    </location>
</feature>
<evidence type="ECO:0000256" key="4">
    <source>
        <dbReference type="ARBA" id="ARBA00022989"/>
    </source>
</evidence>
<dbReference type="OrthoDB" id="420519at2759"/>
<feature type="transmembrane region" description="Helical" evidence="7">
    <location>
        <begin position="233"/>
        <end position="253"/>
    </location>
</feature>
<keyword evidence="5 7" id="KW-0472">Membrane</keyword>
<dbReference type="PANTHER" id="PTHR12385">
    <property type="entry name" value="CHOLINE TRANSPORTER-LIKE (SLC FAMILY 44)"/>
    <property type="match status" value="1"/>
</dbReference>
<proteinExistence type="inferred from homology"/>
<accession>A0A835CRI4</accession>